<name>A0A150SMX3_SORCE</name>
<feature type="domain" description="PEGA" evidence="4">
    <location>
        <begin position="137"/>
        <end position="203"/>
    </location>
</feature>
<evidence type="ECO:0000256" key="1">
    <source>
        <dbReference type="SAM" id="MobiDB-lite"/>
    </source>
</evidence>
<evidence type="ECO:0000256" key="3">
    <source>
        <dbReference type="SAM" id="SignalP"/>
    </source>
</evidence>
<keyword evidence="2" id="KW-0812">Transmembrane</keyword>
<dbReference type="Pfam" id="PF08308">
    <property type="entry name" value="PEGA"/>
    <property type="match status" value="1"/>
</dbReference>
<evidence type="ECO:0000259" key="4">
    <source>
        <dbReference type="Pfam" id="PF08308"/>
    </source>
</evidence>
<feature type="transmembrane region" description="Helical" evidence="2">
    <location>
        <begin position="315"/>
        <end position="340"/>
    </location>
</feature>
<keyword evidence="2" id="KW-1133">Transmembrane helix</keyword>
<evidence type="ECO:0000313" key="6">
    <source>
        <dbReference type="Proteomes" id="UP000075515"/>
    </source>
</evidence>
<reference evidence="5 6" key="1">
    <citation type="submission" date="2014-02" db="EMBL/GenBank/DDBJ databases">
        <title>The small core and large imbalanced accessory genome model reveals a collaborative survival strategy of Sorangium cellulosum strains in nature.</title>
        <authorList>
            <person name="Han K."/>
            <person name="Peng R."/>
            <person name="Blom J."/>
            <person name="Li Y.-Z."/>
        </authorList>
    </citation>
    <scope>NUCLEOTIDE SEQUENCE [LARGE SCALE GENOMIC DNA]</scope>
    <source>
        <strain evidence="5 6">So0149</strain>
    </source>
</reference>
<dbReference type="InterPro" id="IPR011990">
    <property type="entry name" value="TPR-like_helical_dom_sf"/>
</dbReference>
<proteinExistence type="predicted"/>
<dbReference type="EMBL" id="JEMC01001797">
    <property type="protein sequence ID" value="KYF93789.1"/>
    <property type="molecule type" value="Genomic_DNA"/>
</dbReference>
<feature type="signal peptide" evidence="3">
    <location>
        <begin position="1"/>
        <end position="26"/>
    </location>
</feature>
<dbReference type="Proteomes" id="UP000075515">
    <property type="component" value="Unassembled WGS sequence"/>
</dbReference>
<dbReference type="Gene3D" id="1.25.40.10">
    <property type="entry name" value="Tetratricopeptide repeat domain"/>
    <property type="match status" value="1"/>
</dbReference>
<dbReference type="AlphaFoldDB" id="A0A150SMX3"/>
<feature type="transmembrane region" description="Helical" evidence="2">
    <location>
        <begin position="245"/>
        <end position="267"/>
    </location>
</feature>
<keyword evidence="2" id="KW-0472">Membrane</keyword>
<sequence>MGCRVHLLLILLALGALTGLTREAGAEEQHPSQGRSDGSTTKDHVRRGRQARDAGRWTDAYAAYKAAFEAAAPASSTERERAEIAGELGLCELALRKYRDAAEHLAWSLEQRETLPVALQKRLEEGQRKAAPHVAKLYLSINPPDAEVLVDGKPIGRTARTYALFFEPGQHMVRARAPGREEAFQSFGAVAGTEYNISMQLPRAALSSSKEDSAASRKEAPRAASASPVSHGKARPASPWASWPGALRVAGIAVTTGTVLGGGVFMIRASKLDGDLRERRDGLTRDSTSSSSMCWQAPPDSPCADLVRLRDARNLSAGVGTALVITGGVIGALTAASFFIDFSFLGLAPTQDGIHVAPMATGRETGVWIGGLW</sequence>
<evidence type="ECO:0000256" key="2">
    <source>
        <dbReference type="SAM" id="Phobius"/>
    </source>
</evidence>
<dbReference type="InterPro" id="IPR013229">
    <property type="entry name" value="PEGA"/>
</dbReference>
<keyword evidence="3" id="KW-0732">Signal</keyword>
<feature type="region of interest" description="Disordered" evidence="1">
    <location>
        <begin position="24"/>
        <end position="52"/>
    </location>
</feature>
<feature type="compositionally biased region" description="Basic and acidic residues" evidence="1">
    <location>
        <begin position="209"/>
        <end position="221"/>
    </location>
</feature>
<organism evidence="5 6">
    <name type="scientific">Sorangium cellulosum</name>
    <name type="common">Polyangium cellulosum</name>
    <dbReference type="NCBI Taxonomy" id="56"/>
    <lineage>
        <taxon>Bacteria</taxon>
        <taxon>Pseudomonadati</taxon>
        <taxon>Myxococcota</taxon>
        <taxon>Polyangia</taxon>
        <taxon>Polyangiales</taxon>
        <taxon>Polyangiaceae</taxon>
        <taxon>Sorangium</taxon>
    </lineage>
</organism>
<feature type="chain" id="PRO_5007569151" description="PEGA domain-containing protein" evidence="3">
    <location>
        <begin position="27"/>
        <end position="373"/>
    </location>
</feature>
<comment type="caution">
    <text evidence="5">The sequence shown here is derived from an EMBL/GenBank/DDBJ whole genome shotgun (WGS) entry which is preliminary data.</text>
</comment>
<dbReference type="SUPFAM" id="SSF48452">
    <property type="entry name" value="TPR-like"/>
    <property type="match status" value="1"/>
</dbReference>
<evidence type="ECO:0000313" key="5">
    <source>
        <dbReference type="EMBL" id="KYF93789.1"/>
    </source>
</evidence>
<feature type="region of interest" description="Disordered" evidence="1">
    <location>
        <begin position="208"/>
        <end position="239"/>
    </location>
</feature>
<accession>A0A150SMX3</accession>
<gene>
    <name evidence="5" type="ORF">BE18_05670</name>
</gene>
<protein>
    <recommendedName>
        <fullName evidence="4">PEGA domain-containing protein</fullName>
    </recommendedName>
</protein>